<evidence type="ECO:0000313" key="2">
    <source>
        <dbReference type="Proteomes" id="UP000230282"/>
    </source>
</evidence>
<evidence type="ECO:0000313" key="1">
    <source>
        <dbReference type="EMBL" id="PJG82598.1"/>
    </source>
</evidence>
<dbReference type="AlphaFoldDB" id="A0A2M8RUM6"/>
<keyword evidence="2" id="KW-1185">Reference proteome</keyword>
<comment type="caution">
    <text evidence="1">The sequence shown here is derived from an EMBL/GenBank/DDBJ whole genome shotgun (WGS) entry which is preliminary data.</text>
</comment>
<dbReference type="RefSeq" id="WP_100297035.1">
    <property type="nucleotide sequence ID" value="NZ_PHGZ01000018.1"/>
</dbReference>
<protein>
    <submittedName>
        <fullName evidence="1">Uncharacterized protein</fullName>
    </submittedName>
</protein>
<accession>A0A2M8RUM6</accession>
<organism evidence="1 2">
    <name type="scientific">Caviibacterium pharyngocola</name>
    <dbReference type="NCBI Taxonomy" id="28159"/>
    <lineage>
        <taxon>Bacteria</taxon>
        <taxon>Pseudomonadati</taxon>
        <taxon>Pseudomonadota</taxon>
        <taxon>Gammaproteobacteria</taxon>
        <taxon>Pasteurellales</taxon>
        <taxon>Pasteurellaceae</taxon>
        <taxon>Caviibacterium</taxon>
    </lineage>
</organism>
<dbReference type="EMBL" id="PHGZ01000018">
    <property type="protein sequence ID" value="PJG82598.1"/>
    <property type="molecule type" value="Genomic_DNA"/>
</dbReference>
<dbReference type="OrthoDB" id="9896189at2"/>
<proteinExistence type="predicted"/>
<name>A0A2M8RUM6_9PAST</name>
<sequence length="68" mass="7959">MKYKPLIKKLPDKRGYVGQLQNEKGQILRTTPNFCAEELAISALNKHIRDYNERFKVNIPEVPQVKTF</sequence>
<gene>
    <name evidence="1" type="ORF">CVP04_08245</name>
</gene>
<reference evidence="1 2" key="1">
    <citation type="submission" date="2017-11" db="EMBL/GenBank/DDBJ databases">
        <title>Reclassification of Bisgaard taxon 5 as Caviibacterium pharyngocola gen. nov., sp. nov.</title>
        <authorList>
            <person name="Christensen H."/>
        </authorList>
    </citation>
    <scope>NUCLEOTIDE SEQUENCE [LARGE SCALE GENOMIC DNA]</scope>
    <source>
        <strain evidence="1 2">7_3</strain>
    </source>
</reference>
<dbReference type="Proteomes" id="UP000230282">
    <property type="component" value="Unassembled WGS sequence"/>
</dbReference>